<reference evidence="8" key="1">
    <citation type="journal article" date="2023" name="Commun. Biol.">
        <title>Genome analysis of Parmales, the sister group of diatoms, reveals the evolutionary specialization of diatoms from phago-mixotrophs to photoautotrophs.</title>
        <authorList>
            <person name="Ban H."/>
            <person name="Sato S."/>
            <person name="Yoshikawa S."/>
            <person name="Yamada K."/>
            <person name="Nakamura Y."/>
            <person name="Ichinomiya M."/>
            <person name="Sato N."/>
            <person name="Blanc-Mathieu R."/>
            <person name="Endo H."/>
            <person name="Kuwata A."/>
            <person name="Ogata H."/>
        </authorList>
    </citation>
    <scope>NUCLEOTIDE SEQUENCE [LARGE SCALE GENOMIC DNA]</scope>
    <source>
        <strain evidence="8">NIES 3701</strain>
    </source>
</reference>
<evidence type="ECO:0000313" key="8">
    <source>
        <dbReference type="Proteomes" id="UP001165085"/>
    </source>
</evidence>
<dbReference type="InterPro" id="IPR043504">
    <property type="entry name" value="Peptidase_S1_PA_chymotrypsin"/>
</dbReference>
<dbReference type="Pfam" id="PF10459">
    <property type="entry name" value="Peptidase_S46"/>
    <property type="match status" value="1"/>
</dbReference>
<sequence length="708" mass="77286">MASPLRFRTWPITATKNIFPLLQEMGLKLTAEEIDGTSFSCGAKPTFSEALVSVGSTGRGGTGSFISDNGLIITNWHVAHEAVRVASLAADKDYLADGFSANGQADEIKSPYECWITTSCVDVSERVMAVIKAEPDPLKRANAVRDCTQAIAAEAQKVATPDGSEGSVRCDVQEMLPNESYVLFTKTRLLDVRIVYSPPKSLGNFGGDTDNFEWPRHTADFALLRAYASPDGAPATYSEQNVPYKPRSSIVVSQSGAENDDFVFLLGFPGSTMRYAPVSRLRFEDEVTVPARVADFGRKLSMISKHEKVSPEAALKLKGHKKGLGNEYKRCKGKIVMMRKLGLIKERAAEETALIAKAGEEAKKVLDRLTAIYGELKEMSAFTAAQDALQGIYGGSGVLSAGNLLNEYVNHEFAKADEERESRFRERNLAILVKYFKNRLNDVVLPYDCEDIADAIKGASVFDELSGFADIIGDDIQAACATSHEVLSANLEKAMAGDAAAMEAVKNDRFVRAAGSMYDAYVRNRDKERALISERDELFAKLIELMRAHSGKDVVFYPDCNGTLRISAGHVSGYRAADAVQHLSKTTLAGVLDKAGDAKAGGGGDVHEFDCPDRLVDLVQRDPSKAETPCCLLYSTDTVGGNSGSPVMNANGELVAVNFDRQRQGLMNEYKWSSHFSRSIGVDVRFVLFLVGVYDGNERILKEMLRKE</sequence>
<evidence type="ECO:0000256" key="2">
    <source>
        <dbReference type="ARBA" id="ARBA00022438"/>
    </source>
</evidence>
<keyword evidence="3" id="KW-0645">Protease</keyword>
<evidence type="ECO:0000256" key="3">
    <source>
        <dbReference type="ARBA" id="ARBA00022670"/>
    </source>
</evidence>
<dbReference type="Gene3D" id="2.40.10.10">
    <property type="entry name" value="Trypsin-like serine proteases"/>
    <property type="match status" value="1"/>
</dbReference>
<evidence type="ECO:0000313" key="7">
    <source>
        <dbReference type="EMBL" id="GMH75090.1"/>
    </source>
</evidence>
<dbReference type="PANTHER" id="PTHR38469">
    <property type="entry name" value="PERIPLASMIC PEPTIDASE SUBFAMILY S1B"/>
    <property type="match status" value="1"/>
</dbReference>
<evidence type="ECO:0000256" key="6">
    <source>
        <dbReference type="ARBA" id="ARBA00023026"/>
    </source>
</evidence>
<dbReference type="OrthoDB" id="188521at2759"/>
<protein>
    <recommendedName>
        <fullName evidence="9">Serine protease</fullName>
    </recommendedName>
</protein>
<gene>
    <name evidence="7" type="ORF">TrST_g5004</name>
</gene>
<evidence type="ECO:0000256" key="1">
    <source>
        <dbReference type="ARBA" id="ARBA00010491"/>
    </source>
</evidence>
<comment type="similarity">
    <text evidence="1">Belongs to the peptidase S46 family.</text>
</comment>
<evidence type="ECO:0000256" key="5">
    <source>
        <dbReference type="ARBA" id="ARBA00022801"/>
    </source>
</evidence>
<keyword evidence="2" id="KW-0031">Aminopeptidase</keyword>
<organism evidence="7 8">
    <name type="scientific">Triparma strigata</name>
    <dbReference type="NCBI Taxonomy" id="1606541"/>
    <lineage>
        <taxon>Eukaryota</taxon>
        <taxon>Sar</taxon>
        <taxon>Stramenopiles</taxon>
        <taxon>Ochrophyta</taxon>
        <taxon>Bolidophyceae</taxon>
        <taxon>Parmales</taxon>
        <taxon>Triparmaceae</taxon>
        <taxon>Triparma</taxon>
    </lineage>
</organism>
<comment type="caution">
    <text evidence="7">The sequence shown here is derived from an EMBL/GenBank/DDBJ whole genome shotgun (WGS) entry which is preliminary data.</text>
</comment>
<keyword evidence="6" id="KW-0843">Virulence</keyword>
<dbReference type="Proteomes" id="UP001165085">
    <property type="component" value="Unassembled WGS sequence"/>
</dbReference>
<evidence type="ECO:0000256" key="4">
    <source>
        <dbReference type="ARBA" id="ARBA00022729"/>
    </source>
</evidence>
<dbReference type="EMBL" id="BRXY01000185">
    <property type="protein sequence ID" value="GMH75090.1"/>
    <property type="molecule type" value="Genomic_DNA"/>
</dbReference>
<dbReference type="InterPro" id="IPR009003">
    <property type="entry name" value="Peptidase_S1_PA"/>
</dbReference>
<dbReference type="GO" id="GO:0008239">
    <property type="term" value="F:dipeptidyl-peptidase activity"/>
    <property type="evidence" value="ECO:0007669"/>
    <property type="project" value="InterPro"/>
</dbReference>
<proteinExistence type="inferred from homology"/>
<keyword evidence="4" id="KW-0732">Signal</keyword>
<accession>A0A9W7ASB2</accession>
<evidence type="ECO:0008006" key="9">
    <source>
        <dbReference type="Google" id="ProtNLM"/>
    </source>
</evidence>
<dbReference type="GO" id="GO:0070009">
    <property type="term" value="F:serine-type aminopeptidase activity"/>
    <property type="evidence" value="ECO:0007669"/>
    <property type="project" value="InterPro"/>
</dbReference>
<dbReference type="AlphaFoldDB" id="A0A9W7ASB2"/>
<keyword evidence="8" id="KW-1185">Reference proteome</keyword>
<keyword evidence="5" id="KW-0378">Hydrolase</keyword>
<dbReference type="SUPFAM" id="SSF50494">
    <property type="entry name" value="Trypsin-like serine proteases"/>
    <property type="match status" value="1"/>
</dbReference>
<dbReference type="PANTHER" id="PTHR38469:SF1">
    <property type="entry name" value="PERIPLASMIC PEPTIDASE SUBFAMILY S1B"/>
    <property type="match status" value="1"/>
</dbReference>
<dbReference type="GO" id="GO:0006508">
    <property type="term" value="P:proteolysis"/>
    <property type="evidence" value="ECO:0007669"/>
    <property type="project" value="UniProtKB-KW"/>
</dbReference>
<name>A0A9W7ASB2_9STRA</name>
<dbReference type="InterPro" id="IPR019500">
    <property type="entry name" value="Pep_S46"/>
</dbReference>